<dbReference type="GO" id="GO:0005509">
    <property type="term" value="F:calcium ion binding"/>
    <property type="evidence" value="ECO:0007669"/>
    <property type="project" value="InterPro"/>
</dbReference>
<feature type="domain" description="EF-hand" evidence="3">
    <location>
        <begin position="68"/>
        <end position="103"/>
    </location>
</feature>
<accession>A0AAD8YJC2</accession>
<reference evidence="4" key="1">
    <citation type="submission" date="2023-06" db="EMBL/GenBank/DDBJ databases">
        <title>Survivors Of The Sea: Transcriptome response of Skeletonema marinoi to long-term dormancy.</title>
        <authorList>
            <person name="Pinder M.I.M."/>
            <person name="Kourtchenko O."/>
            <person name="Robertson E.K."/>
            <person name="Larsson T."/>
            <person name="Maumus F."/>
            <person name="Osuna-Cruz C.M."/>
            <person name="Vancaester E."/>
            <person name="Stenow R."/>
            <person name="Vandepoele K."/>
            <person name="Ploug H."/>
            <person name="Bruchert V."/>
            <person name="Godhe A."/>
            <person name="Topel M."/>
        </authorList>
    </citation>
    <scope>NUCLEOTIDE SEQUENCE</scope>
    <source>
        <strain evidence="4">R05AC</strain>
    </source>
</reference>
<evidence type="ECO:0000256" key="2">
    <source>
        <dbReference type="SAM" id="SignalP"/>
    </source>
</evidence>
<comment type="caution">
    <text evidence="4">The sequence shown here is derived from an EMBL/GenBank/DDBJ whole genome shotgun (WGS) entry which is preliminary data.</text>
</comment>
<dbReference type="InterPro" id="IPR011992">
    <property type="entry name" value="EF-hand-dom_pair"/>
</dbReference>
<proteinExistence type="predicted"/>
<feature type="signal peptide" evidence="2">
    <location>
        <begin position="1"/>
        <end position="28"/>
    </location>
</feature>
<evidence type="ECO:0000259" key="3">
    <source>
        <dbReference type="PROSITE" id="PS50222"/>
    </source>
</evidence>
<feature type="domain" description="EF-hand" evidence="3">
    <location>
        <begin position="187"/>
        <end position="222"/>
    </location>
</feature>
<evidence type="ECO:0000256" key="1">
    <source>
        <dbReference type="ARBA" id="ARBA00022837"/>
    </source>
</evidence>
<dbReference type="SUPFAM" id="SSF47473">
    <property type="entry name" value="EF-hand"/>
    <property type="match status" value="1"/>
</dbReference>
<keyword evidence="2" id="KW-0732">Signal</keyword>
<protein>
    <recommendedName>
        <fullName evidence="3">EF-hand domain-containing protein</fullName>
    </recommendedName>
</protein>
<dbReference type="Proteomes" id="UP001224775">
    <property type="component" value="Unassembled WGS sequence"/>
</dbReference>
<evidence type="ECO:0000313" key="5">
    <source>
        <dbReference type="Proteomes" id="UP001224775"/>
    </source>
</evidence>
<gene>
    <name evidence="4" type="ORF">QTG54_001361</name>
</gene>
<organism evidence="4 5">
    <name type="scientific">Skeletonema marinoi</name>
    <dbReference type="NCBI Taxonomy" id="267567"/>
    <lineage>
        <taxon>Eukaryota</taxon>
        <taxon>Sar</taxon>
        <taxon>Stramenopiles</taxon>
        <taxon>Ochrophyta</taxon>
        <taxon>Bacillariophyta</taxon>
        <taxon>Coscinodiscophyceae</taxon>
        <taxon>Thalassiosirophycidae</taxon>
        <taxon>Thalassiosirales</taxon>
        <taxon>Skeletonemataceae</taxon>
        <taxon>Skeletonema</taxon>
        <taxon>Skeletonema marinoi-dohrnii complex</taxon>
    </lineage>
</organism>
<dbReference type="InterPro" id="IPR002048">
    <property type="entry name" value="EF_hand_dom"/>
</dbReference>
<name>A0AAD8YJC2_9STRA</name>
<dbReference type="Gene3D" id="1.10.238.10">
    <property type="entry name" value="EF-hand"/>
    <property type="match status" value="1"/>
</dbReference>
<sequence length="254" mass="29441">MINANAREWCKMVQVVRVVLICVIETLSEMMDRNDEYLGNIHNEWCPRGGASIFATTSTIRRLPKTSFQEAKLRRVYEAKDFDNKGYVSTNDYETWGKIAAEKVGLVMDDEIKGYWVTACQSYFGDTKSFDDWIDYFNAFIENNPDNYEEISRDINVTVFKAIDSNKDGVVSVAEYKAIVTAIFPDLTDDDVEYGFNMIDEDGDGVLSQEEVATAWLRYYYDEEDTKYKHFYGRWDEKSKGGSIWTWLTSSCYE</sequence>
<dbReference type="Pfam" id="PF13499">
    <property type="entry name" value="EF-hand_7"/>
    <property type="match status" value="1"/>
</dbReference>
<dbReference type="CDD" id="cd00051">
    <property type="entry name" value="EFh"/>
    <property type="match status" value="1"/>
</dbReference>
<feature type="domain" description="EF-hand" evidence="3">
    <location>
        <begin position="151"/>
        <end position="186"/>
    </location>
</feature>
<dbReference type="EMBL" id="JATAAI010000002">
    <property type="protein sequence ID" value="KAK1747398.1"/>
    <property type="molecule type" value="Genomic_DNA"/>
</dbReference>
<dbReference type="PROSITE" id="PS00018">
    <property type="entry name" value="EF_HAND_1"/>
    <property type="match status" value="2"/>
</dbReference>
<feature type="chain" id="PRO_5042138053" description="EF-hand domain-containing protein" evidence="2">
    <location>
        <begin position="29"/>
        <end position="254"/>
    </location>
</feature>
<keyword evidence="5" id="KW-1185">Reference proteome</keyword>
<dbReference type="InterPro" id="IPR018247">
    <property type="entry name" value="EF_Hand_1_Ca_BS"/>
</dbReference>
<keyword evidence="1" id="KW-0106">Calcium</keyword>
<dbReference type="PROSITE" id="PS50222">
    <property type="entry name" value="EF_HAND_2"/>
    <property type="match status" value="3"/>
</dbReference>
<dbReference type="AlphaFoldDB" id="A0AAD8YJC2"/>
<evidence type="ECO:0000313" key="4">
    <source>
        <dbReference type="EMBL" id="KAK1747398.1"/>
    </source>
</evidence>